<proteinExistence type="predicted"/>
<reference evidence="3 4" key="1">
    <citation type="submission" date="2020-03" db="EMBL/GenBank/DDBJ databases">
        <title>Roseomonas selenitidurans sp. nov. isolated from soil.</title>
        <authorList>
            <person name="Liu H."/>
        </authorList>
    </citation>
    <scope>NUCLEOTIDE SEQUENCE [LARGE SCALE GENOMIC DNA]</scope>
    <source>
        <strain evidence="3 4">JCM 15073</strain>
    </source>
</reference>
<sequence>MVNPTAFAMVLALAAAPGLALAQSAPINGPNAAAVHGQNWNMRQDLSSSTATDGLPLTRTQRLRQQAAEAEARRRAQQRPTR</sequence>
<feature type="compositionally biased region" description="Low complexity" evidence="1">
    <location>
        <begin position="55"/>
        <end position="69"/>
    </location>
</feature>
<dbReference type="Proteomes" id="UP000765160">
    <property type="component" value="Unassembled WGS sequence"/>
</dbReference>
<feature type="signal peptide" evidence="2">
    <location>
        <begin position="1"/>
        <end position="22"/>
    </location>
</feature>
<gene>
    <name evidence="3" type="ORF">HB662_13905</name>
</gene>
<keyword evidence="4" id="KW-1185">Reference proteome</keyword>
<name>A0ABX1F0L0_9PROT</name>
<evidence type="ECO:0000256" key="2">
    <source>
        <dbReference type="SAM" id="SignalP"/>
    </source>
</evidence>
<evidence type="ECO:0000256" key="1">
    <source>
        <dbReference type="SAM" id="MobiDB-lite"/>
    </source>
</evidence>
<feature type="compositionally biased region" description="Polar residues" evidence="1">
    <location>
        <begin position="43"/>
        <end position="52"/>
    </location>
</feature>
<evidence type="ECO:0000313" key="3">
    <source>
        <dbReference type="EMBL" id="NKE45881.1"/>
    </source>
</evidence>
<protein>
    <submittedName>
        <fullName evidence="3">Uncharacterized protein</fullName>
    </submittedName>
</protein>
<organism evidence="3 4">
    <name type="scientific">Falsiroseomonas frigidaquae</name>
    <dbReference type="NCBI Taxonomy" id="487318"/>
    <lineage>
        <taxon>Bacteria</taxon>
        <taxon>Pseudomonadati</taxon>
        <taxon>Pseudomonadota</taxon>
        <taxon>Alphaproteobacteria</taxon>
        <taxon>Acetobacterales</taxon>
        <taxon>Roseomonadaceae</taxon>
        <taxon>Falsiroseomonas</taxon>
    </lineage>
</organism>
<dbReference type="RefSeq" id="WP_168050414.1">
    <property type="nucleotide sequence ID" value="NZ_JAATJR010000004.1"/>
</dbReference>
<feature type="region of interest" description="Disordered" evidence="1">
    <location>
        <begin position="43"/>
        <end position="82"/>
    </location>
</feature>
<dbReference type="EMBL" id="JAAVTX010000004">
    <property type="protein sequence ID" value="NKE45881.1"/>
    <property type="molecule type" value="Genomic_DNA"/>
</dbReference>
<keyword evidence="2" id="KW-0732">Signal</keyword>
<accession>A0ABX1F0L0</accession>
<feature type="chain" id="PRO_5045342586" evidence="2">
    <location>
        <begin position="23"/>
        <end position="82"/>
    </location>
</feature>
<comment type="caution">
    <text evidence="3">The sequence shown here is derived from an EMBL/GenBank/DDBJ whole genome shotgun (WGS) entry which is preliminary data.</text>
</comment>
<evidence type="ECO:0000313" key="4">
    <source>
        <dbReference type="Proteomes" id="UP000765160"/>
    </source>
</evidence>